<dbReference type="PANTHER" id="PTHR30408">
    <property type="entry name" value="TYPE-1 RESTRICTION ENZYME ECOKI SPECIFICITY PROTEIN"/>
    <property type="match status" value="1"/>
</dbReference>
<accession>A0A197ZYE1</accession>
<sequence length="245" mass="28176">MQLPGIKEQGKIIETINSWDKAIELKVKLIEQKKEQKKGLMQKLLTGKVRIPGFNGEWVESRLGDLFKERKEVAFNELELLAITSQKGIVRRTEVEIKDNSSEDKSKYKRIMPLDIGYNTMRMWQGVSGVSKYEGIVSPAYTILKPTKRVDSIFMSFLFKLPHTVNLFRRYSQGLVDDTLNLKYEKFKVIKVLVPQDVSEQKAIAGVLLSLDNQIELMGIELEYIKQQKKGLMQLLLTGKVRVKV</sequence>
<dbReference type="STRING" id="1850517.A8708_25210"/>
<proteinExistence type="predicted"/>
<evidence type="ECO:0000313" key="3">
    <source>
        <dbReference type="EMBL" id="OAS13842.1"/>
    </source>
</evidence>
<keyword evidence="1" id="KW-0680">Restriction system</keyword>
<dbReference type="EMBL" id="LYPB01000092">
    <property type="protein sequence ID" value="OAS13842.1"/>
    <property type="molecule type" value="Genomic_DNA"/>
</dbReference>
<evidence type="ECO:0000313" key="4">
    <source>
        <dbReference type="Proteomes" id="UP000078454"/>
    </source>
</evidence>
<dbReference type="GO" id="GO:0003677">
    <property type="term" value="F:DNA binding"/>
    <property type="evidence" value="ECO:0007669"/>
    <property type="project" value="UniProtKB-KW"/>
</dbReference>
<dbReference type="InterPro" id="IPR052021">
    <property type="entry name" value="Type-I_RS_S_subunit"/>
</dbReference>
<dbReference type="Gene3D" id="1.10.287.1120">
    <property type="entry name" value="Bipartite methylase S protein"/>
    <property type="match status" value="1"/>
</dbReference>
<dbReference type="SUPFAM" id="SSF116734">
    <property type="entry name" value="DNA methylase specificity domain"/>
    <property type="match status" value="2"/>
</dbReference>
<evidence type="ECO:0000256" key="1">
    <source>
        <dbReference type="ARBA" id="ARBA00022747"/>
    </source>
</evidence>
<dbReference type="Proteomes" id="UP000078454">
    <property type="component" value="Unassembled WGS sequence"/>
</dbReference>
<dbReference type="GO" id="GO:0009307">
    <property type="term" value="P:DNA restriction-modification system"/>
    <property type="evidence" value="ECO:0007669"/>
    <property type="project" value="UniProtKB-KW"/>
</dbReference>
<dbReference type="Gene3D" id="3.90.220.20">
    <property type="entry name" value="DNA methylase specificity domains"/>
    <property type="match status" value="1"/>
</dbReference>
<gene>
    <name evidence="3" type="ORF">A8708_25210</name>
</gene>
<dbReference type="InterPro" id="IPR044946">
    <property type="entry name" value="Restrct_endonuc_typeI_TRD_sf"/>
</dbReference>
<dbReference type="AlphaFoldDB" id="A0A197ZYE1"/>
<keyword evidence="2" id="KW-0238">DNA-binding</keyword>
<comment type="caution">
    <text evidence="3">The sequence shown here is derived from an EMBL/GenBank/DDBJ whole genome shotgun (WGS) entry which is preliminary data.</text>
</comment>
<protein>
    <recommendedName>
        <fullName evidence="5">Type I restriction modification DNA specificity domain-containing protein</fullName>
    </recommendedName>
</protein>
<name>A0A197ZYE1_9BACL</name>
<evidence type="ECO:0008006" key="5">
    <source>
        <dbReference type="Google" id="ProtNLM"/>
    </source>
</evidence>
<dbReference type="PANTHER" id="PTHR30408:SF12">
    <property type="entry name" value="TYPE I RESTRICTION ENZYME MJAVIII SPECIFICITY SUBUNIT"/>
    <property type="match status" value="1"/>
</dbReference>
<organism evidence="3 4">
    <name type="scientific">Paenibacillus oryzisoli</name>
    <dbReference type="NCBI Taxonomy" id="1850517"/>
    <lineage>
        <taxon>Bacteria</taxon>
        <taxon>Bacillati</taxon>
        <taxon>Bacillota</taxon>
        <taxon>Bacilli</taxon>
        <taxon>Bacillales</taxon>
        <taxon>Paenibacillaceae</taxon>
        <taxon>Paenibacillus</taxon>
    </lineage>
</organism>
<reference evidence="3 4" key="1">
    <citation type="submission" date="2016-05" db="EMBL/GenBank/DDBJ databases">
        <title>Paenibacillus sp. 1ZS3-15 nov., isolated from the rhizosphere soil.</title>
        <authorList>
            <person name="Zhang X.X."/>
            <person name="Zhang J."/>
        </authorList>
    </citation>
    <scope>NUCLEOTIDE SEQUENCE [LARGE SCALE GENOMIC DNA]</scope>
    <source>
        <strain evidence="3 4">1ZS3-15</strain>
    </source>
</reference>
<keyword evidence="4" id="KW-1185">Reference proteome</keyword>
<evidence type="ECO:0000256" key="2">
    <source>
        <dbReference type="ARBA" id="ARBA00023125"/>
    </source>
</evidence>